<dbReference type="STRING" id="45067.Llan_0814"/>
<comment type="caution">
    <text evidence="5">The sequence shown here is derived from an EMBL/GenBank/DDBJ whole genome shotgun (WGS) entry which is preliminary data.</text>
</comment>
<dbReference type="InterPro" id="IPR009777">
    <property type="entry name" value="ZapD"/>
</dbReference>
<evidence type="ECO:0000256" key="3">
    <source>
        <dbReference type="ARBA" id="ARBA00023210"/>
    </source>
</evidence>
<accession>A0A0W0VTI0</accession>
<dbReference type="InterPro" id="IPR027462">
    <property type="entry name" value="ZapD_C"/>
</dbReference>
<dbReference type="eggNOG" id="COG4582">
    <property type="taxonomic scope" value="Bacteria"/>
</dbReference>
<keyword evidence="6" id="KW-1185">Reference proteome</keyword>
<dbReference type="Proteomes" id="UP000054869">
    <property type="component" value="Unassembled WGS sequence"/>
</dbReference>
<dbReference type="EMBL" id="LNYI01000014">
    <property type="protein sequence ID" value="KTD23443.1"/>
    <property type="molecule type" value="Genomic_DNA"/>
</dbReference>
<dbReference type="RefSeq" id="WP_028373360.1">
    <property type="nucleotide sequence ID" value="NZ_CAAAJD010000014.1"/>
</dbReference>
<evidence type="ECO:0000256" key="2">
    <source>
        <dbReference type="ARBA" id="ARBA00022618"/>
    </source>
</evidence>
<evidence type="ECO:0000256" key="1">
    <source>
        <dbReference type="ARBA" id="ARBA00022490"/>
    </source>
</evidence>
<evidence type="ECO:0000256" key="4">
    <source>
        <dbReference type="ARBA" id="ARBA00023306"/>
    </source>
</evidence>
<sequence>MFEDTITFQLPTHYLPKIALRIESLYQTIQQACKETHPVIHHYALKNVIEVIKLIEKPELKSRLLKELMRIEHASNKANTTTISDNLYNHLCSQIQILTHVVGRFGGDIHQNSFLQSIRVSQATHSSDCEMYSPQLLLWLESKPELRQRDLASWLNSLRTLYSVVSLYLALLRDTAKFNKIDMLNGFYQRPLPPKTSCHLILLRIEKSFGIVPRMQLGHHGLSLRLCEITTMREVRETDAKLDLAICQL</sequence>
<keyword evidence="1" id="KW-0963">Cytoplasm</keyword>
<dbReference type="GO" id="GO:0000917">
    <property type="term" value="P:division septum assembly"/>
    <property type="evidence" value="ECO:0007669"/>
    <property type="project" value="UniProtKB-KW"/>
</dbReference>
<dbReference type="Pfam" id="PF07072">
    <property type="entry name" value="ZapD"/>
    <property type="match status" value="1"/>
</dbReference>
<dbReference type="PANTHER" id="PTHR39455">
    <property type="entry name" value="CELL DIVISION PROTEIN ZAPD"/>
    <property type="match status" value="1"/>
</dbReference>
<dbReference type="Gene3D" id="1.10.3900.10">
    <property type="entry name" value="YacF-like"/>
    <property type="match status" value="1"/>
</dbReference>
<reference evidence="5 6" key="1">
    <citation type="submission" date="2015-11" db="EMBL/GenBank/DDBJ databases">
        <title>Genomic analysis of 38 Legionella species identifies large and diverse effector repertoires.</title>
        <authorList>
            <person name="Burstein D."/>
            <person name="Amaro F."/>
            <person name="Zusman T."/>
            <person name="Lifshitz Z."/>
            <person name="Cohen O."/>
            <person name="Gilbert J.A."/>
            <person name="Pupko T."/>
            <person name="Shuman H.A."/>
            <person name="Segal G."/>
        </authorList>
    </citation>
    <scope>NUCLEOTIDE SEQUENCE [LARGE SCALE GENOMIC DNA]</scope>
    <source>
        <strain evidence="5 6">ATCC 49751</strain>
    </source>
</reference>
<gene>
    <name evidence="5" type="primary">zapD</name>
    <name evidence="5" type="ORF">Llan_0814</name>
</gene>
<dbReference type="Gene3D" id="2.60.440.10">
    <property type="entry name" value="YacF-like domains"/>
    <property type="match status" value="1"/>
</dbReference>
<protein>
    <submittedName>
        <fullName evidence="5">Cell division protein ZapD</fullName>
    </submittedName>
</protein>
<proteinExistence type="predicted"/>
<dbReference type="PANTHER" id="PTHR39455:SF1">
    <property type="entry name" value="CELL DIVISION PROTEIN ZAPD"/>
    <property type="match status" value="1"/>
</dbReference>
<keyword evidence="2 5" id="KW-0132">Cell division</keyword>
<evidence type="ECO:0000313" key="6">
    <source>
        <dbReference type="Proteomes" id="UP000054869"/>
    </source>
</evidence>
<dbReference type="PATRIC" id="fig|45067.4.peg.844"/>
<evidence type="ECO:0000313" key="5">
    <source>
        <dbReference type="EMBL" id="KTD23443.1"/>
    </source>
</evidence>
<dbReference type="GO" id="GO:0032153">
    <property type="term" value="C:cell division site"/>
    <property type="evidence" value="ECO:0007669"/>
    <property type="project" value="TreeGrafter"/>
</dbReference>
<organism evidence="5 6">
    <name type="scientific">Legionella lansingensis</name>
    <dbReference type="NCBI Taxonomy" id="45067"/>
    <lineage>
        <taxon>Bacteria</taxon>
        <taxon>Pseudomonadati</taxon>
        <taxon>Pseudomonadota</taxon>
        <taxon>Gammaproteobacteria</taxon>
        <taxon>Legionellales</taxon>
        <taxon>Legionellaceae</taxon>
        <taxon>Legionella</taxon>
    </lineage>
</organism>
<keyword evidence="4" id="KW-0131">Cell cycle</keyword>
<name>A0A0W0VTI0_9GAMM</name>
<dbReference type="GO" id="GO:0043093">
    <property type="term" value="P:FtsZ-dependent cytokinesis"/>
    <property type="evidence" value="ECO:0007669"/>
    <property type="project" value="TreeGrafter"/>
</dbReference>
<dbReference type="AlphaFoldDB" id="A0A0W0VTI0"/>
<dbReference type="SUPFAM" id="SSF160950">
    <property type="entry name" value="YacF-like"/>
    <property type="match status" value="1"/>
</dbReference>
<keyword evidence="3" id="KW-0717">Septation</keyword>
<dbReference type="InterPro" id="IPR036268">
    <property type="entry name" value="ZapD_sf"/>
</dbReference>
<dbReference type="OrthoDB" id="5648927at2"/>